<evidence type="ECO:0000259" key="2">
    <source>
        <dbReference type="Pfam" id="PF02668"/>
    </source>
</evidence>
<dbReference type="SUPFAM" id="SSF51197">
    <property type="entry name" value="Clavaminate synthase-like"/>
    <property type="match status" value="1"/>
</dbReference>
<dbReference type="Gene3D" id="3.60.130.10">
    <property type="entry name" value="Clavaminate synthase-like"/>
    <property type="match status" value="1"/>
</dbReference>
<dbReference type="InterPro" id="IPR042098">
    <property type="entry name" value="TauD-like_sf"/>
</dbReference>
<dbReference type="Pfam" id="PF02668">
    <property type="entry name" value="TauD"/>
    <property type="match status" value="1"/>
</dbReference>
<gene>
    <name evidence="3" type="ORF">CARN8_2560002</name>
</gene>
<dbReference type="InterPro" id="IPR003819">
    <property type="entry name" value="TauD/TfdA-like"/>
</dbReference>
<organism evidence="3">
    <name type="scientific">mine drainage metagenome</name>
    <dbReference type="NCBI Taxonomy" id="410659"/>
    <lineage>
        <taxon>unclassified sequences</taxon>
        <taxon>metagenomes</taxon>
        <taxon>ecological metagenomes</taxon>
    </lineage>
</organism>
<feature type="domain" description="TauD/TfdA-like" evidence="2">
    <location>
        <begin position="2"/>
        <end position="50"/>
    </location>
</feature>
<proteinExistence type="predicted"/>
<evidence type="ECO:0000256" key="1">
    <source>
        <dbReference type="ARBA" id="ARBA00023002"/>
    </source>
</evidence>
<reference evidence="3" key="1">
    <citation type="submission" date="2018-10" db="EMBL/GenBank/DDBJ databases">
        <authorList>
            <person name="Plewniak F."/>
        </authorList>
    </citation>
    <scope>NUCLEOTIDE SEQUENCE</scope>
</reference>
<protein>
    <recommendedName>
        <fullName evidence="2">TauD/TfdA-like domain-containing protein</fullName>
    </recommendedName>
</protein>
<dbReference type="GO" id="GO:0016491">
    <property type="term" value="F:oxidoreductase activity"/>
    <property type="evidence" value="ECO:0007669"/>
    <property type="project" value="UniProtKB-KW"/>
</dbReference>
<dbReference type="EMBL" id="UOYP01000175">
    <property type="protein sequence ID" value="VAY87903.1"/>
    <property type="molecule type" value="Genomic_DNA"/>
</dbReference>
<sequence length="61" mass="7179">MERIDNELRAPDVLHAHKWQVGDMLIVDNYLVCHGRNSSTNGSRRRLERIAIKVRRRLVDV</sequence>
<name>A0A3P3ZN69_9ZZZZ</name>
<keyword evidence="1" id="KW-0560">Oxidoreductase</keyword>
<accession>A0A3P3ZN69</accession>
<evidence type="ECO:0000313" key="3">
    <source>
        <dbReference type="EMBL" id="VAY87903.1"/>
    </source>
</evidence>
<dbReference type="AlphaFoldDB" id="A0A3P3ZN69"/>